<keyword evidence="2" id="KW-0812">Transmembrane</keyword>
<keyword evidence="2" id="KW-0472">Membrane</keyword>
<protein>
    <submittedName>
        <fullName evidence="3">Uncharacterized protein</fullName>
    </submittedName>
</protein>
<evidence type="ECO:0000313" key="3">
    <source>
        <dbReference type="EMBL" id="SHE59517.1"/>
    </source>
</evidence>
<proteinExistence type="predicted"/>
<feature type="region of interest" description="Disordered" evidence="1">
    <location>
        <begin position="80"/>
        <end position="107"/>
    </location>
</feature>
<dbReference type="AlphaFoldDB" id="A0A1M4US89"/>
<sequence>MSTGSPPPRAGHSGNGLRWNAWNLLLLVPLLMLATALYNEDRPRLFGLPFFYWCQFLFVPLGVLCVGLVYLRTRDEPVRTDRPDRLSVDDLDSAGAAGRRQDGSDAR</sequence>
<dbReference type="OrthoDB" id="123261at2"/>
<evidence type="ECO:0000256" key="1">
    <source>
        <dbReference type="SAM" id="MobiDB-lite"/>
    </source>
</evidence>
<keyword evidence="4" id="KW-1185">Reference proteome</keyword>
<feature type="transmembrane region" description="Helical" evidence="2">
    <location>
        <begin position="21"/>
        <end position="38"/>
    </location>
</feature>
<name>A0A1M4US89_STRHI</name>
<evidence type="ECO:0000313" key="4">
    <source>
        <dbReference type="Proteomes" id="UP000184501"/>
    </source>
</evidence>
<dbReference type="InterPro" id="IPR021741">
    <property type="entry name" value="DUF3311"/>
</dbReference>
<reference evidence="3 4" key="1">
    <citation type="submission" date="2016-11" db="EMBL/GenBank/DDBJ databases">
        <authorList>
            <person name="Jaros S."/>
            <person name="Januszkiewicz K."/>
            <person name="Wedrychowicz H."/>
        </authorList>
    </citation>
    <scope>NUCLEOTIDE SEQUENCE [LARGE SCALE GENOMIC DNA]</scope>
    <source>
        <strain evidence="3 4">DSM 44523</strain>
    </source>
</reference>
<accession>A0A1M4US89</accession>
<keyword evidence="2" id="KW-1133">Transmembrane helix</keyword>
<dbReference type="STRING" id="2017.SAMN05444320_101527"/>
<organism evidence="3 4">
    <name type="scientific">Streptoalloteichus hindustanus</name>
    <dbReference type="NCBI Taxonomy" id="2017"/>
    <lineage>
        <taxon>Bacteria</taxon>
        <taxon>Bacillati</taxon>
        <taxon>Actinomycetota</taxon>
        <taxon>Actinomycetes</taxon>
        <taxon>Pseudonocardiales</taxon>
        <taxon>Pseudonocardiaceae</taxon>
        <taxon>Streptoalloteichus</taxon>
    </lineage>
</organism>
<dbReference type="RefSeq" id="WP_073479679.1">
    <property type="nucleotide sequence ID" value="NZ_FQVN01000001.1"/>
</dbReference>
<dbReference type="EMBL" id="FQVN01000001">
    <property type="protein sequence ID" value="SHE59517.1"/>
    <property type="molecule type" value="Genomic_DNA"/>
</dbReference>
<dbReference type="Pfam" id="PF11755">
    <property type="entry name" value="DUF3311"/>
    <property type="match status" value="1"/>
</dbReference>
<dbReference type="Proteomes" id="UP000184501">
    <property type="component" value="Unassembled WGS sequence"/>
</dbReference>
<evidence type="ECO:0000256" key="2">
    <source>
        <dbReference type="SAM" id="Phobius"/>
    </source>
</evidence>
<feature type="transmembrane region" description="Helical" evidence="2">
    <location>
        <begin position="50"/>
        <end position="71"/>
    </location>
</feature>
<gene>
    <name evidence="3" type="ORF">SAMN05444320_101527</name>
</gene>